<evidence type="ECO:0000313" key="2">
    <source>
        <dbReference type="EMBL" id="ACV26434.1"/>
    </source>
</evidence>
<dbReference type="Proteomes" id="UP000001231">
    <property type="component" value="Chromosome"/>
</dbReference>
<dbReference type="AlphaFoldDB" id="C7RAZ2"/>
<proteinExistence type="predicted"/>
<organism evidence="2 3">
    <name type="scientific">Kangiella koreensis (strain DSM 16069 / JCM 12317 / KCTC 12182 / SW-125)</name>
    <dbReference type="NCBI Taxonomy" id="523791"/>
    <lineage>
        <taxon>Bacteria</taxon>
        <taxon>Pseudomonadati</taxon>
        <taxon>Pseudomonadota</taxon>
        <taxon>Gammaproteobacteria</taxon>
        <taxon>Kangiellales</taxon>
        <taxon>Kangiellaceae</taxon>
        <taxon>Kangiella</taxon>
    </lineage>
</organism>
<dbReference type="InterPro" id="IPR020103">
    <property type="entry name" value="PsdUridine_synth_cat_dom_sf"/>
</dbReference>
<dbReference type="InParanoid" id="C7RAZ2"/>
<evidence type="ECO:0000259" key="1">
    <source>
        <dbReference type="Pfam" id="PF00849"/>
    </source>
</evidence>
<protein>
    <submittedName>
        <fullName evidence="2">Pseudouridine synthase</fullName>
    </submittedName>
</protein>
<reference evidence="2 3" key="1">
    <citation type="journal article" date="2009" name="Stand. Genomic Sci.">
        <title>Complete genome sequence of Kangiella koreensis type strain (SW-125).</title>
        <authorList>
            <person name="Han C."/>
            <person name="Sikorski J."/>
            <person name="Lapidus A."/>
            <person name="Nolan M."/>
            <person name="Glavina Del Rio T."/>
            <person name="Tice H."/>
            <person name="Cheng J.F."/>
            <person name="Lucas S."/>
            <person name="Chen F."/>
            <person name="Copeland A."/>
            <person name="Ivanova N."/>
            <person name="Mavromatis K."/>
            <person name="Ovchinnikova G."/>
            <person name="Pati A."/>
            <person name="Bruce D."/>
            <person name="Goodwin L."/>
            <person name="Pitluck S."/>
            <person name="Chen A."/>
            <person name="Palaniappan K."/>
            <person name="Land M."/>
            <person name="Hauser L."/>
            <person name="Chang Y.J."/>
            <person name="Jeffries C.D."/>
            <person name="Chain P."/>
            <person name="Saunders E."/>
            <person name="Brettin T."/>
            <person name="Goker M."/>
            <person name="Tindall B.J."/>
            <person name="Bristow J."/>
            <person name="Eisen J.A."/>
            <person name="Markowitz V."/>
            <person name="Hugenholtz P."/>
            <person name="Kyrpides N.C."/>
            <person name="Klenk H.P."/>
            <person name="Detter J.C."/>
        </authorList>
    </citation>
    <scope>NUCLEOTIDE SEQUENCE [LARGE SCALE GENOMIC DNA]</scope>
    <source>
        <strain evidence="3">DSM 16069 / KCTC 12182 / SW-125</strain>
    </source>
</reference>
<evidence type="ECO:0000313" key="3">
    <source>
        <dbReference type="Proteomes" id="UP000001231"/>
    </source>
</evidence>
<dbReference type="GO" id="GO:0003723">
    <property type="term" value="F:RNA binding"/>
    <property type="evidence" value="ECO:0007669"/>
    <property type="project" value="InterPro"/>
</dbReference>
<dbReference type="KEGG" id="kko:Kkor_1014"/>
<dbReference type="Gene3D" id="3.30.2350.10">
    <property type="entry name" value="Pseudouridine synthase"/>
    <property type="match status" value="1"/>
</dbReference>
<dbReference type="EMBL" id="CP001707">
    <property type="protein sequence ID" value="ACV26434.1"/>
    <property type="molecule type" value="Genomic_DNA"/>
</dbReference>
<accession>C7RAZ2</accession>
<feature type="domain" description="Pseudouridine synthase RsuA/RluA-like" evidence="1">
    <location>
        <begin position="90"/>
        <end position="249"/>
    </location>
</feature>
<dbReference type="STRING" id="523791.Kkor_1014"/>
<name>C7RAZ2_KANKD</name>
<dbReference type="eggNOG" id="COG0564">
    <property type="taxonomic scope" value="Bacteria"/>
</dbReference>
<dbReference type="PANTHER" id="PTHR21600:SF84">
    <property type="entry name" value="PSEUDOURIDINE SYNTHASE RSUA_RLUA-LIKE DOMAIN-CONTAINING PROTEIN"/>
    <property type="match status" value="1"/>
</dbReference>
<sequence>MSKAYKPSRVTLPLQSSCKSVLSFLVDTFPHVSESEWMSRMAEGKVYWENRVKVPVDADYQAGRVLYYHREVEQEPTIPFAEMIIEHNEHFLIAYKPHFLPVMPGGVFVNECLQQRLIDKTGNPNLQAVHRLDRDTAGLVMFSTNPHTRSDYHQLFAQQNIKKHYQAIAKTQAGESLSGKSWHIKNYLARSEPQFIFQNLDTSPDDTSPHDKDAQYAESLIHCEDDNLQLGLFTLSPITGRTHQLRLHMMSLGFPILNDRFYPSLQPKQADNFSQPLQLLAHKLSFIDPVSKEPRAFTSPVQLEI</sequence>
<dbReference type="InterPro" id="IPR006145">
    <property type="entry name" value="PsdUridine_synth_RsuA/RluA"/>
</dbReference>
<dbReference type="GO" id="GO:0140098">
    <property type="term" value="F:catalytic activity, acting on RNA"/>
    <property type="evidence" value="ECO:0007669"/>
    <property type="project" value="UniProtKB-ARBA"/>
</dbReference>
<dbReference type="GO" id="GO:0000455">
    <property type="term" value="P:enzyme-directed rRNA pseudouridine synthesis"/>
    <property type="evidence" value="ECO:0007669"/>
    <property type="project" value="TreeGrafter"/>
</dbReference>
<dbReference type="InterPro" id="IPR050188">
    <property type="entry name" value="RluA_PseudoU_synthase"/>
</dbReference>
<dbReference type="PANTHER" id="PTHR21600">
    <property type="entry name" value="MITOCHONDRIAL RNA PSEUDOURIDINE SYNTHASE"/>
    <property type="match status" value="1"/>
</dbReference>
<dbReference type="Pfam" id="PF00849">
    <property type="entry name" value="PseudoU_synth_2"/>
    <property type="match status" value="1"/>
</dbReference>
<dbReference type="GO" id="GO:0009982">
    <property type="term" value="F:pseudouridine synthase activity"/>
    <property type="evidence" value="ECO:0007669"/>
    <property type="project" value="InterPro"/>
</dbReference>
<dbReference type="SUPFAM" id="SSF55120">
    <property type="entry name" value="Pseudouridine synthase"/>
    <property type="match status" value="1"/>
</dbReference>
<keyword evidence="3" id="KW-1185">Reference proteome</keyword>
<gene>
    <name evidence="2" type="ordered locus">Kkor_1014</name>
</gene>
<dbReference type="HOGENOM" id="CLU_016902_0_0_6"/>
<dbReference type="PROSITE" id="PS01129">
    <property type="entry name" value="PSI_RLU"/>
    <property type="match status" value="1"/>
</dbReference>
<dbReference type="InterPro" id="IPR006224">
    <property type="entry name" value="PsdUridine_synth_RluA-like_CS"/>
</dbReference>